<organism evidence="1">
    <name type="scientific">Tanacetum cinerariifolium</name>
    <name type="common">Dalmatian daisy</name>
    <name type="synonym">Chrysanthemum cinerariifolium</name>
    <dbReference type="NCBI Taxonomy" id="118510"/>
    <lineage>
        <taxon>Eukaryota</taxon>
        <taxon>Viridiplantae</taxon>
        <taxon>Streptophyta</taxon>
        <taxon>Embryophyta</taxon>
        <taxon>Tracheophyta</taxon>
        <taxon>Spermatophyta</taxon>
        <taxon>Magnoliopsida</taxon>
        <taxon>eudicotyledons</taxon>
        <taxon>Gunneridae</taxon>
        <taxon>Pentapetalae</taxon>
        <taxon>asterids</taxon>
        <taxon>campanulids</taxon>
        <taxon>Asterales</taxon>
        <taxon>Asteraceae</taxon>
        <taxon>Asteroideae</taxon>
        <taxon>Anthemideae</taxon>
        <taxon>Anthemidinae</taxon>
        <taxon>Tanacetum</taxon>
    </lineage>
</organism>
<proteinExistence type="predicted"/>
<evidence type="ECO:0000313" key="1">
    <source>
        <dbReference type="EMBL" id="GFD43106.1"/>
    </source>
</evidence>
<comment type="caution">
    <text evidence="1">The sequence shown here is derived from an EMBL/GenBank/DDBJ whole genome shotgun (WGS) entry which is preliminary data.</text>
</comment>
<dbReference type="AlphaFoldDB" id="A0A699WBE5"/>
<reference evidence="1" key="1">
    <citation type="journal article" date="2019" name="Sci. Rep.">
        <title>Draft genome of Tanacetum cinerariifolium, the natural source of mosquito coil.</title>
        <authorList>
            <person name="Yamashiro T."/>
            <person name="Shiraishi A."/>
            <person name="Satake H."/>
            <person name="Nakayama K."/>
        </authorList>
    </citation>
    <scope>NUCLEOTIDE SEQUENCE</scope>
</reference>
<protein>
    <submittedName>
        <fullName evidence="1">Uncharacterized protein</fullName>
    </submittedName>
</protein>
<dbReference type="EMBL" id="BKCJ011590168">
    <property type="protein sequence ID" value="GFD43106.1"/>
    <property type="molecule type" value="Genomic_DNA"/>
</dbReference>
<sequence length="147" mass="16391">MQFNLDEERRLSALGNQRQASAVNVYELDSDEEVVSDSEGEDVVIDAWNEKHRVFKTTDNAYFGGAITRYTEDDDAYNVFLRTGEQRGADQIEAIERLVEDISEVEPNNDVALYRGGSGERGTSGKVFREGTIKAGDVLVNTDITSF</sequence>
<feature type="non-terminal residue" evidence="1">
    <location>
        <position position="147"/>
    </location>
</feature>
<name>A0A699WBE5_TANCI</name>
<accession>A0A699WBE5</accession>
<gene>
    <name evidence="1" type="ORF">Tci_915075</name>
</gene>